<protein>
    <submittedName>
        <fullName evidence="4">Response regulator transcription factor</fullName>
    </submittedName>
</protein>
<dbReference type="InterPro" id="IPR011006">
    <property type="entry name" value="CheY-like_superfamily"/>
</dbReference>
<sequence>MSYALKLLIAEDEPPALARLVEALQRIAPAAEVVGAVGSVQAARRWLAAHPAPDLMLLDIQLGDGLSLALFEDPAAAPSAPVIFTTAHDAFVLDAFRCNAIDYLLKPVADDALAAALARYERLSRHFAGNLEGLLAALHLRGAEGSGRAGYRQRLVLRKGSAFASVRSEDIAWCASVDKLTFVLTKGGERLLADETLAELEAGLDPRRFFRANRQTLVQLDAVKSFRPQGKGQLKLELQPAAEAPVLVSQERARAFREWLAG</sequence>
<dbReference type="SUPFAM" id="SSF52172">
    <property type="entry name" value="CheY-like"/>
    <property type="match status" value="1"/>
</dbReference>
<dbReference type="InterPro" id="IPR007492">
    <property type="entry name" value="LytTR_DNA-bd_dom"/>
</dbReference>
<keyword evidence="1" id="KW-0597">Phosphoprotein</keyword>
<dbReference type="EMBL" id="JABRWJ010000005">
    <property type="protein sequence ID" value="NRF68851.1"/>
    <property type="molecule type" value="Genomic_DNA"/>
</dbReference>
<evidence type="ECO:0000313" key="4">
    <source>
        <dbReference type="EMBL" id="NRF68851.1"/>
    </source>
</evidence>
<dbReference type="Pfam" id="PF00072">
    <property type="entry name" value="Response_reg"/>
    <property type="match status" value="1"/>
</dbReference>
<dbReference type="Gene3D" id="3.40.50.2300">
    <property type="match status" value="1"/>
</dbReference>
<feature type="modified residue" description="4-aspartylphosphate" evidence="1">
    <location>
        <position position="59"/>
    </location>
</feature>
<keyword evidence="5" id="KW-1185">Reference proteome</keyword>
<dbReference type="Proteomes" id="UP000737171">
    <property type="component" value="Unassembled WGS sequence"/>
</dbReference>
<name>A0ABX2EJU1_9BURK</name>
<evidence type="ECO:0000256" key="1">
    <source>
        <dbReference type="PROSITE-ProRule" id="PRU00169"/>
    </source>
</evidence>
<dbReference type="RefSeq" id="WP_173124958.1">
    <property type="nucleotide sequence ID" value="NZ_JABRWJ010000005.1"/>
</dbReference>
<dbReference type="Gene3D" id="2.40.50.1020">
    <property type="entry name" value="LytTr DNA-binding domain"/>
    <property type="match status" value="1"/>
</dbReference>
<evidence type="ECO:0000259" key="2">
    <source>
        <dbReference type="PROSITE" id="PS50110"/>
    </source>
</evidence>
<dbReference type="PANTHER" id="PTHR37299">
    <property type="entry name" value="TRANSCRIPTIONAL REGULATOR-RELATED"/>
    <property type="match status" value="1"/>
</dbReference>
<gene>
    <name evidence="4" type="ORF">HLB44_17805</name>
</gene>
<dbReference type="SMART" id="SM00448">
    <property type="entry name" value="REC"/>
    <property type="match status" value="1"/>
</dbReference>
<comment type="caution">
    <text evidence="4">The sequence shown here is derived from an EMBL/GenBank/DDBJ whole genome shotgun (WGS) entry which is preliminary data.</text>
</comment>
<dbReference type="PANTHER" id="PTHR37299:SF1">
    <property type="entry name" value="STAGE 0 SPORULATION PROTEIN A HOMOLOG"/>
    <property type="match status" value="1"/>
</dbReference>
<dbReference type="InterPro" id="IPR001789">
    <property type="entry name" value="Sig_transdc_resp-reg_receiver"/>
</dbReference>
<accession>A0ABX2EJU1</accession>
<feature type="domain" description="Response regulatory" evidence="2">
    <location>
        <begin position="6"/>
        <end position="121"/>
    </location>
</feature>
<reference evidence="4 5" key="1">
    <citation type="submission" date="2020-05" db="EMBL/GenBank/DDBJ databases">
        <title>Aquincola sp. isolate from soil.</title>
        <authorList>
            <person name="Han J."/>
            <person name="Kim D.-U."/>
        </authorList>
    </citation>
    <scope>NUCLEOTIDE SEQUENCE [LARGE SCALE GENOMIC DNA]</scope>
    <source>
        <strain evidence="4 5">S2</strain>
    </source>
</reference>
<dbReference type="SMART" id="SM00850">
    <property type="entry name" value="LytTR"/>
    <property type="match status" value="1"/>
</dbReference>
<dbReference type="PROSITE" id="PS50110">
    <property type="entry name" value="RESPONSE_REGULATORY"/>
    <property type="match status" value="1"/>
</dbReference>
<dbReference type="PROSITE" id="PS50930">
    <property type="entry name" value="HTH_LYTTR"/>
    <property type="match status" value="1"/>
</dbReference>
<dbReference type="Pfam" id="PF04397">
    <property type="entry name" value="LytTR"/>
    <property type="match status" value="1"/>
</dbReference>
<proteinExistence type="predicted"/>
<evidence type="ECO:0000313" key="5">
    <source>
        <dbReference type="Proteomes" id="UP000737171"/>
    </source>
</evidence>
<feature type="domain" description="HTH LytTR-type" evidence="3">
    <location>
        <begin position="155"/>
        <end position="262"/>
    </location>
</feature>
<dbReference type="InterPro" id="IPR046947">
    <property type="entry name" value="LytR-like"/>
</dbReference>
<organism evidence="4 5">
    <name type="scientific">Pseudaquabacterium terrae</name>
    <dbReference type="NCBI Taxonomy" id="2732868"/>
    <lineage>
        <taxon>Bacteria</taxon>
        <taxon>Pseudomonadati</taxon>
        <taxon>Pseudomonadota</taxon>
        <taxon>Betaproteobacteria</taxon>
        <taxon>Burkholderiales</taxon>
        <taxon>Sphaerotilaceae</taxon>
        <taxon>Pseudaquabacterium</taxon>
    </lineage>
</organism>
<evidence type="ECO:0000259" key="3">
    <source>
        <dbReference type="PROSITE" id="PS50930"/>
    </source>
</evidence>